<reference evidence="9" key="2">
    <citation type="submission" date="2019-11" db="EMBL/GenBank/DDBJ databases">
        <title>Whole genome comparisons of Staphylococcus agnetis isolates from cattle and chickens.</title>
        <authorList>
            <person name="Rhoads D."/>
            <person name="Shwani A."/>
            <person name="Adkins P."/>
            <person name="Calcutt M."/>
            <person name="Middleton J."/>
        </authorList>
    </citation>
    <scope>NUCLEOTIDE SEQUENCE</scope>
    <source>
        <strain evidence="9">1387</strain>
    </source>
</reference>
<dbReference type="GO" id="GO:0008360">
    <property type="term" value="P:regulation of cell shape"/>
    <property type="evidence" value="ECO:0007669"/>
    <property type="project" value="UniProtKB-KW"/>
</dbReference>
<evidence type="ECO:0000256" key="3">
    <source>
        <dbReference type="ARBA" id="ARBA00022475"/>
    </source>
</evidence>
<evidence type="ECO:0000313" key="11">
    <source>
        <dbReference type="Proteomes" id="UP000195208"/>
    </source>
</evidence>
<evidence type="ECO:0000256" key="2">
    <source>
        <dbReference type="ARBA" id="ARBA00007776"/>
    </source>
</evidence>
<dbReference type="EMBL" id="WMFL01000085">
    <property type="protein sequence ID" value="NJI03446.1"/>
    <property type="molecule type" value="Genomic_DNA"/>
</dbReference>
<feature type="transmembrane region" description="Helical" evidence="8">
    <location>
        <begin position="70"/>
        <end position="90"/>
    </location>
</feature>
<keyword evidence="7 8" id="KW-0472">Membrane</keyword>
<keyword evidence="4 8" id="KW-0812">Transmembrane</keyword>
<comment type="subcellular location">
    <subcellularLocation>
        <location evidence="1">Cell membrane</location>
        <topology evidence="1">Multi-pass membrane protein</topology>
    </subcellularLocation>
</comment>
<dbReference type="EMBL" id="NEFX01000012">
    <property type="protein sequence ID" value="OTW31014.1"/>
    <property type="molecule type" value="Genomic_DNA"/>
</dbReference>
<evidence type="ECO:0000313" key="10">
    <source>
        <dbReference type="EMBL" id="OTW31014.1"/>
    </source>
</evidence>
<evidence type="ECO:0000256" key="8">
    <source>
        <dbReference type="SAM" id="Phobius"/>
    </source>
</evidence>
<dbReference type="Proteomes" id="UP000195208">
    <property type="component" value="Unassembled WGS sequence"/>
</dbReference>
<accession>A0A2T4MJC7</accession>
<reference evidence="10 11" key="1">
    <citation type="submission" date="2017-04" db="EMBL/GenBank/DDBJ databases">
        <title>Staphylococcus agnetis, a potential pathogen in the broiler production.</title>
        <authorList>
            <person name="Poulsen L."/>
        </authorList>
    </citation>
    <scope>NUCLEOTIDE SEQUENCE [LARGE SCALE GENOMIC DNA]</scope>
    <source>
        <strain evidence="10 11">723_310714_2_2_spleen</strain>
    </source>
</reference>
<keyword evidence="3" id="KW-1003">Cell membrane</keyword>
<evidence type="ECO:0000256" key="7">
    <source>
        <dbReference type="ARBA" id="ARBA00023136"/>
    </source>
</evidence>
<evidence type="ECO:0000313" key="9">
    <source>
        <dbReference type="EMBL" id="NJI03446.1"/>
    </source>
</evidence>
<comment type="similarity">
    <text evidence="2">Belongs to the MreD family.</text>
</comment>
<gene>
    <name evidence="9" type="primary">mreD</name>
    <name evidence="10" type="ORF">B9M88_06035</name>
    <name evidence="9" type="ORF">GLV84_11465</name>
</gene>
<dbReference type="Proteomes" id="UP000646308">
    <property type="component" value="Unassembled WGS sequence"/>
</dbReference>
<dbReference type="Pfam" id="PF04093">
    <property type="entry name" value="MreD"/>
    <property type="match status" value="1"/>
</dbReference>
<dbReference type="OrthoDB" id="2418071at2"/>
<dbReference type="InterPro" id="IPR007227">
    <property type="entry name" value="Cell_shape_determining_MreD"/>
</dbReference>
<dbReference type="KEGG" id="sagq:EP23_04080"/>
<name>A0A2T4MJC7_9STAP</name>
<feature type="transmembrane region" description="Helical" evidence="8">
    <location>
        <begin position="102"/>
        <end position="125"/>
    </location>
</feature>
<dbReference type="GeneID" id="57691754"/>
<keyword evidence="6 8" id="KW-1133">Transmembrane helix</keyword>
<evidence type="ECO:0000313" key="12">
    <source>
        <dbReference type="Proteomes" id="UP000646308"/>
    </source>
</evidence>
<dbReference type="NCBIfam" id="TIGR03426">
    <property type="entry name" value="shape_MreD"/>
    <property type="match status" value="1"/>
</dbReference>
<feature type="transmembrane region" description="Helical" evidence="8">
    <location>
        <begin position="137"/>
        <end position="159"/>
    </location>
</feature>
<evidence type="ECO:0000256" key="6">
    <source>
        <dbReference type="ARBA" id="ARBA00022989"/>
    </source>
</evidence>
<organism evidence="9 12">
    <name type="scientific">Staphylococcus agnetis</name>
    <dbReference type="NCBI Taxonomy" id="985762"/>
    <lineage>
        <taxon>Bacteria</taxon>
        <taxon>Bacillati</taxon>
        <taxon>Bacillota</taxon>
        <taxon>Bacilli</taxon>
        <taxon>Bacillales</taxon>
        <taxon>Staphylococcaceae</taxon>
        <taxon>Staphylococcus</taxon>
    </lineage>
</organism>
<feature type="transmembrane region" description="Helical" evidence="8">
    <location>
        <begin position="6"/>
        <end position="30"/>
    </location>
</feature>
<sequence>MKRASVYLIVAIICFYLDTVLTMMSPIKIFGIQFIMVPRLTLIFLLLMTFYRNVYSALILGMFLGLMTDLYFGEIYGVYLIAYLILILFVEKFFSLFYRDHAVVFLVILVSVIVLDIFVAFLYHLVGLIDFNILDYLLFRAPLTLLLNAILLIFIYTLLDYRQNRKRTIDIKIK</sequence>
<evidence type="ECO:0000256" key="1">
    <source>
        <dbReference type="ARBA" id="ARBA00004651"/>
    </source>
</evidence>
<evidence type="ECO:0000256" key="4">
    <source>
        <dbReference type="ARBA" id="ARBA00022692"/>
    </source>
</evidence>
<dbReference type="AlphaFoldDB" id="A0A2T4MJC7"/>
<comment type="caution">
    <text evidence="9">The sequence shown here is derived from an EMBL/GenBank/DDBJ whole genome shotgun (WGS) entry which is preliminary data.</text>
</comment>
<keyword evidence="11" id="KW-1185">Reference proteome</keyword>
<dbReference type="RefSeq" id="WP_060551200.1">
    <property type="nucleotide sequence ID" value="NZ_CP009623.1"/>
</dbReference>
<dbReference type="GO" id="GO:0005886">
    <property type="term" value="C:plasma membrane"/>
    <property type="evidence" value="ECO:0007669"/>
    <property type="project" value="UniProtKB-SubCell"/>
</dbReference>
<evidence type="ECO:0000256" key="5">
    <source>
        <dbReference type="ARBA" id="ARBA00022960"/>
    </source>
</evidence>
<protein>
    <submittedName>
        <fullName evidence="9">Rod shape-determining protein MreD</fullName>
    </submittedName>
</protein>
<keyword evidence="5" id="KW-0133">Cell shape</keyword>
<proteinExistence type="inferred from homology"/>